<dbReference type="InterPro" id="IPR035965">
    <property type="entry name" value="PAS-like_dom_sf"/>
</dbReference>
<feature type="domain" description="PAS" evidence="10">
    <location>
        <begin position="134"/>
        <end position="207"/>
    </location>
</feature>
<dbReference type="PROSITE" id="PS50109">
    <property type="entry name" value="HIS_KIN"/>
    <property type="match status" value="1"/>
</dbReference>
<dbReference type="Proteomes" id="UP001057580">
    <property type="component" value="Chromosome"/>
</dbReference>
<dbReference type="InterPro" id="IPR003594">
    <property type="entry name" value="HATPase_dom"/>
</dbReference>
<dbReference type="SUPFAM" id="SSF52172">
    <property type="entry name" value="CheY-like"/>
    <property type="match status" value="1"/>
</dbReference>
<dbReference type="InterPro" id="IPR003018">
    <property type="entry name" value="GAF"/>
</dbReference>
<dbReference type="SMART" id="SM00091">
    <property type="entry name" value="PAS"/>
    <property type="match status" value="2"/>
</dbReference>
<dbReference type="SMART" id="SM00065">
    <property type="entry name" value="GAF"/>
    <property type="match status" value="1"/>
</dbReference>
<evidence type="ECO:0000313" key="11">
    <source>
        <dbReference type="EMBL" id="UWM54219.1"/>
    </source>
</evidence>
<keyword evidence="3 7" id="KW-0597">Phosphoprotein</keyword>
<dbReference type="CDD" id="cd00156">
    <property type="entry name" value="REC"/>
    <property type="match status" value="1"/>
</dbReference>
<dbReference type="PRINTS" id="PR00344">
    <property type="entry name" value="BCTRLSENSOR"/>
</dbReference>
<evidence type="ECO:0000259" key="8">
    <source>
        <dbReference type="PROSITE" id="PS50109"/>
    </source>
</evidence>
<dbReference type="InterPro" id="IPR036890">
    <property type="entry name" value="HATPase_C_sf"/>
</dbReference>
<keyword evidence="5" id="KW-0418">Kinase</keyword>
<dbReference type="PANTHER" id="PTHR43711:SF1">
    <property type="entry name" value="HISTIDINE KINASE 1"/>
    <property type="match status" value="1"/>
</dbReference>
<evidence type="ECO:0000259" key="9">
    <source>
        <dbReference type="PROSITE" id="PS50110"/>
    </source>
</evidence>
<sequence>MRQTRVLHVDDDAALLDLAAAFLDQHGLSVTTAESAAEGLRLLETESFDCVVSDYQMPEMDGLEFLQEVRTRSPDLPFVLFTGEGSEEIASDAIAAGVTDYLRKERGTPQFEVLANRVERAVAERRTEHRLDANERMLRALVEDLPGLVYRTRVEDDRTESLEGRVESLTGFPPDRFTDGEMTWRDLVHEDDTEWVTEAVGDALEAAEPFELRYRIRTGTGEIRQVSNYGRGVPLDDPTAVEGFIVPAGETVDEQSRLRALHDSTRELVGARSVAAVARATADATREVLGYPITGVRICDTAREVLVPLATTDETQNHLGERPVYDVTDDATEGGADGYPALAFRTGEPVYVQDTRTDGRATSPAEPVRSALYYPLGSHGTLSIGALSPDAFSETDRQLAAVLAGNAGVALDRAVRESDLEAERDRLAALFENIPDPTVRVRYDGDEPVVEAVNPAFEETFGYEEARLLGQSLDQFIVPPSDRAAAAEYNDRILEGEGLHGEVRRVTADGLRDFILHVVPYRRGVVVGEDEDATVGYAIYTDITERKERERELERQNERLEEFAGVVSHDLRNPLNVAEGRLELARETGADEHFDAVERSHERMRGLIEGLLELARQGRRLGETGAVSLGDAAEVAWGSVEGAGAELVLDGPLPTVVADRDRLSQLLENLLSNAVEHGSTSHDAGDTLTVTVGALADGDGFYVADDGVGIRFEDRDQVFDSGFTTADGGTGFGLAIVRSIAEAHGWTVSVTESDDGGARFEFTGVERAD</sequence>
<dbReference type="InterPro" id="IPR003661">
    <property type="entry name" value="HisK_dim/P_dom"/>
</dbReference>
<dbReference type="SUPFAM" id="SSF55785">
    <property type="entry name" value="PYP-like sensor domain (PAS domain)"/>
    <property type="match status" value="2"/>
</dbReference>
<dbReference type="InterPro" id="IPR011006">
    <property type="entry name" value="CheY-like_superfamily"/>
</dbReference>
<dbReference type="SMART" id="SM00387">
    <property type="entry name" value="HATPase_c"/>
    <property type="match status" value="1"/>
</dbReference>
<name>A0A9E7R2T0_9EURY</name>
<evidence type="ECO:0000256" key="2">
    <source>
        <dbReference type="ARBA" id="ARBA00012438"/>
    </source>
</evidence>
<feature type="domain" description="Response regulatory" evidence="9">
    <location>
        <begin position="5"/>
        <end position="119"/>
    </location>
</feature>
<dbReference type="SMART" id="SM00388">
    <property type="entry name" value="HisKA"/>
    <property type="match status" value="1"/>
</dbReference>
<dbReference type="Gene3D" id="3.30.450.40">
    <property type="match status" value="1"/>
</dbReference>
<dbReference type="KEGG" id="ssai:N0B31_19140"/>
<evidence type="ECO:0000256" key="5">
    <source>
        <dbReference type="ARBA" id="ARBA00022777"/>
    </source>
</evidence>
<dbReference type="EC" id="2.7.13.3" evidence="2"/>
<dbReference type="Pfam" id="PF13185">
    <property type="entry name" value="GAF_2"/>
    <property type="match status" value="1"/>
</dbReference>
<dbReference type="Pfam" id="PF00512">
    <property type="entry name" value="HisKA"/>
    <property type="match status" value="1"/>
</dbReference>
<dbReference type="InterPro" id="IPR001789">
    <property type="entry name" value="Sig_transdc_resp-reg_receiver"/>
</dbReference>
<proteinExistence type="predicted"/>
<dbReference type="Pfam" id="PF00072">
    <property type="entry name" value="Response_reg"/>
    <property type="match status" value="1"/>
</dbReference>
<dbReference type="NCBIfam" id="TIGR00229">
    <property type="entry name" value="sensory_box"/>
    <property type="match status" value="1"/>
</dbReference>
<evidence type="ECO:0000313" key="12">
    <source>
        <dbReference type="Proteomes" id="UP001057580"/>
    </source>
</evidence>
<dbReference type="EMBL" id="CP104003">
    <property type="protein sequence ID" value="UWM54219.1"/>
    <property type="molecule type" value="Genomic_DNA"/>
</dbReference>
<dbReference type="RefSeq" id="WP_260593213.1">
    <property type="nucleotide sequence ID" value="NZ_CP104003.1"/>
</dbReference>
<dbReference type="SUPFAM" id="SSF47384">
    <property type="entry name" value="Homodimeric domain of signal transducing histidine kinase"/>
    <property type="match status" value="1"/>
</dbReference>
<dbReference type="Gene3D" id="1.10.287.130">
    <property type="match status" value="1"/>
</dbReference>
<dbReference type="SUPFAM" id="SSF55781">
    <property type="entry name" value="GAF domain-like"/>
    <property type="match status" value="1"/>
</dbReference>
<dbReference type="AlphaFoldDB" id="A0A9E7R2T0"/>
<feature type="domain" description="Histidine kinase" evidence="8">
    <location>
        <begin position="566"/>
        <end position="763"/>
    </location>
</feature>
<dbReference type="CDD" id="cd00082">
    <property type="entry name" value="HisKA"/>
    <property type="match status" value="1"/>
</dbReference>
<evidence type="ECO:0000256" key="3">
    <source>
        <dbReference type="ARBA" id="ARBA00022553"/>
    </source>
</evidence>
<dbReference type="Pfam" id="PF08447">
    <property type="entry name" value="PAS_3"/>
    <property type="match status" value="1"/>
</dbReference>
<gene>
    <name evidence="11" type="ORF">N0B31_19140</name>
</gene>
<dbReference type="InterPro" id="IPR036097">
    <property type="entry name" value="HisK_dim/P_sf"/>
</dbReference>
<evidence type="ECO:0000256" key="4">
    <source>
        <dbReference type="ARBA" id="ARBA00022679"/>
    </source>
</evidence>
<dbReference type="GeneID" id="74944584"/>
<reference evidence="11" key="1">
    <citation type="submission" date="2022-09" db="EMBL/GenBank/DDBJ databases">
        <title>Diverse halophilic archaea isolated from saline environments.</title>
        <authorList>
            <person name="Cui H.-L."/>
        </authorList>
    </citation>
    <scope>NUCLEOTIDE SEQUENCE</scope>
    <source>
        <strain evidence="11">ZS-35-S2</strain>
    </source>
</reference>
<comment type="catalytic activity">
    <reaction evidence="1">
        <text>ATP + protein L-histidine = ADP + protein N-phospho-L-histidine.</text>
        <dbReference type="EC" id="2.7.13.3"/>
    </reaction>
</comment>
<keyword evidence="12" id="KW-1185">Reference proteome</keyword>
<dbReference type="Pfam" id="PF13188">
    <property type="entry name" value="PAS_8"/>
    <property type="match status" value="1"/>
</dbReference>
<dbReference type="SMART" id="SM00448">
    <property type="entry name" value="REC"/>
    <property type="match status" value="1"/>
</dbReference>
<dbReference type="InterPro" id="IPR005467">
    <property type="entry name" value="His_kinase_dom"/>
</dbReference>
<dbReference type="PANTHER" id="PTHR43711">
    <property type="entry name" value="TWO-COMPONENT HISTIDINE KINASE"/>
    <property type="match status" value="1"/>
</dbReference>
<dbReference type="Gene3D" id="3.30.450.20">
    <property type="entry name" value="PAS domain"/>
    <property type="match status" value="2"/>
</dbReference>
<dbReference type="Pfam" id="PF02518">
    <property type="entry name" value="HATPase_c"/>
    <property type="match status" value="1"/>
</dbReference>
<evidence type="ECO:0000256" key="1">
    <source>
        <dbReference type="ARBA" id="ARBA00000085"/>
    </source>
</evidence>
<evidence type="ECO:0000256" key="6">
    <source>
        <dbReference type="ARBA" id="ARBA00023012"/>
    </source>
</evidence>
<dbReference type="Gene3D" id="3.30.565.10">
    <property type="entry name" value="Histidine kinase-like ATPase, C-terminal domain"/>
    <property type="match status" value="1"/>
</dbReference>
<keyword evidence="4" id="KW-0808">Transferase</keyword>
<dbReference type="PROSITE" id="PS50112">
    <property type="entry name" value="PAS"/>
    <property type="match status" value="2"/>
</dbReference>
<dbReference type="InterPro" id="IPR050736">
    <property type="entry name" value="Sensor_HK_Regulatory"/>
</dbReference>
<dbReference type="InterPro" id="IPR013655">
    <property type="entry name" value="PAS_fold_3"/>
</dbReference>
<keyword evidence="6" id="KW-0902">Two-component regulatory system</keyword>
<dbReference type="InterPro" id="IPR000014">
    <property type="entry name" value="PAS"/>
</dbReference>
<dbReference type="InterPro" id="IPR004358">
    <property type="entry name" value="Sig_transdc_His_kin-like_C"/>
</dbReference>
<dbReference type="GO" id="GO:0000155">
    <property type="term" value="F:phosphorelay sensor kinase activity"/>
    <property type="evidence" value="ECO:0007669"/>
    <property type="project" value="InterPro"/>
</dbReference>
<evidence type="ECO:0000256" key="7">
    <source>
        <dbReference type="PROSITE-ProRule" id="PRU00169"/>
    </source>
</evidence>
<feature type="domain" description="PAS" evidence="10">
    <location>
        <begin position="423"/>
        <end position="497"/>
    </location>
</feature>
<dbReference type="Gene3D" id="3.40.50.2300">
    <property type="match status" value="1"/>
</dbReference>
<organism evidence="11 12">
    <name type="scientific">Salinirubellus salinus</name>
    <dbReference type="NCBI Taxonomy" id="1364945"/>
    <lineage>
        <taxon>Archaea</taxon>
        <taxon>Methanobacteriati</taxon>
        <taxon>Methanobacteriota</taxon>
        <taxon>Stenosarchaea group</taxon>
        <taxon>Halobacteria</taxon>
        <taxon>Halobacteriales</taxon>
        <taxon>Natronomonadaceae</taxon>
        <taxon>Salinirubellus</taxon>
    </lineage>
</organism>
<dbReference type="InterPro" id="IPR029016">
    <property type="entry name" value="GAF-like_dom_sf"/>
</dbReference>
<accession>A0A9E7R2T0</accession>
<protein>
    <recommendedName>
        <fullName evidence="2">histidine kinase</fullName>
        <ecNumber evidence="2">2.7.13.3</ecNumber>
    </recommendedName>
</protein>
<dbReference type="SUPFAM" id="SSF55874">
    <property type="entry name" value="ATPase domain of HSP90 chaperone/DNA topoisomerase II/histidine kinase"/>
    <property type="match status" value="1"/>
</dbReference>
<feature type="modified residue" description="4-aspartylphosphate" evidence="7">
    <location>
        <position position="54"/>
    </location>
</feature>
<dbReference type="PROSITE" id="PS50110">
    <property type="entry name" value="RESPONSE_REGULATORY"/>
    <property type="match status" value="1"/>
</dbReference>
<evidence type="ECO:0000259" key="10">
    <source>
        <dbReference type="PROSITE" id="PS50112"/>
    </source>
</evidence>
<dbReference type="CDD" id="cd00130">
    <property type="entry name" value="PAS"/>
    <property type="match status" value="2"/>
</dbReference>